<feature type="region of interest" description="Disordered" evidence="1">
    <location>
        <begin position="887"/>
        <end position="1021"/>
    </location>
</feature>
<protein>
    <submittedName>
        <fullName evidence="3">Protein phosphatase 1 regulatory subunit 18</fullName>
    </submittedName>
</protein>
<feature type="region of interest" description="Disordered" evidence="1">
    <location>
        <begin position="474"/>
        <end position="522"/>
    </location>
</feature>
<feature type="compositionally biased region" description="Basic and acidic residues" evidence="1">
    <location>
        <begin position="566"/>
        <end position="589"/>
    </location>
</feature>
<feature type="compositionally biased region" description="Low complexity" evidence="1">
    <location>
        <begin position="1179"/>
        <end position="1201"/>
    </location>
</feature>
<evidence type="ECO:0000259" key="2">
    <source>
        <dbReference type="Pfam" id="PF13914"/>
    </source>
</evidence>
<dbReference type="PANTHER" id="PTHR21685">
    <property type="entry name" value="TON-B BOX DOMAIN"/>
    <property type="match status" value="1"/>
</dbReference>
<feature type="compositionally biased region" description="Acidic residues" evidence="1">
    <location>
        <begin position="1327"/>
        <end position="1337"/>
    </location>
</feature>
<dbReference type="OrthoDB" id="8965062at2759"/>
<dbReference type="GeneID" id="111842817"/>
<dbReference type="Ensembl" id="ENSPKIT00000011552.1">
    <property type="protein sequence ID" value="ENSPKIP00000030725.1"/>
    <property type="gene ID" value="ENSPKIG00000011475.1"/>
</dbReference>
<feature type="compositionally biased region" description="Basic and acidic residues" evidence="1">
    <location>
        <begin position="1315"/>
        <end position="1326"/>
    </location>
</feature>
<dbReference type="InterPro" id="IPR026671">
    <property type="entry name" value="PPP1R18/Tprn"/>
</dbReference>
<dbReference type="InterPro" id="IPR025907">
    <property type="entry name" value="Phostensin/Taperin_PP1-bd_dom"/>
</dbReference>
<name>A0A3B3SK76_9TELE</name>
<accession>A0A3B3SK76</accession>
<dbReference type="GO" id="GO:0019902">
    <property type="term" value="F:phosphatase binding"/>
    <property type="evidence" value="ECO:0007669"/>
    <property type="project" value="InterPro"/>
</dbReference>
<dbReference type="STRING" id="1676925.ENSPKIP00000030725"/>
<feature type="region of interest" description="Disordered" evidence="1">
    <location>
        <begin position="1041"/>
        <end position="1251"/>
    </location>
</feature>
<dbReference type="RefSeq" id="XP_023665600.1">
    <property type="nucleotide sequence ID" value="XM_023809832.2"/>
</dbReference>
<feature type="compositionally biased region" description="Low complexity" evidence="1">
    <location>
        <begin position="887"/>
        <end position="902"/>
    </location>
</feature>
<dbReference type="CTD" id="170954"/>
<feature type="compositionally biased region" description="Basic and acidic residues" evidence="1">
    <location>
        <begin position="510"/>
        <end position="521"/>
    </location>
</feature>
<proteinExistence type="predicted"/>
<feature type="region of interest" description="Disordered" evidence="1">
    <location>
        <begin position="1308"/>
        <end position="1344"/>
    </location>
</feature>
<feature type="compositionally biased region" description="Basic and acidic residues" evidence="1">
    <location>
        <begin position="905"/>
        <end position="932"/>
    </location>
</feature>
<dbReference type="Pfam" id="PF13914">
    <property type="entry name" value="Phostensin"/>
    <property type="match status" value="1"/>
</dbReference>
<feature type="compositionally biased region" description="Basic and acidic residues" evidence="1">
    <location>
        <begin position="161"/>
        <end position="171"/>
    </location>
</feature>
<reference evidence="3" key="2">
    <citation type="submission" date="2025-09" db="UniProtKB">
        <authorList>
            <consortium name="Ensembl"/>
        </authorList>
    </citation>
    <scope>IDENTIFICATION</scope>
</reference>
<dbReference type="PANTHER" id="PTHR21685:SF0">
    <property type="entry name" value="PHOSTENSIN"/>
    <property type="match status" value="1"/>
</dbReference>
<dbReference type="Proteomes" id="UP000261540">
    <property type="component" value="Unplaced"/>
</dbReference>
<feature type="compositionally biased region" description="Basic and acidic residues" evidence="1">
    <location>
        <begin position="382"/>
        <end position="400"/>
    </location>
</feature>
<feature type="compositionally biased region" description="Polar residues" evidence="1">
    <location>
        <begin position="1101"/>
        <end position="1160"/>
    </location>
</feature>
<dbReference type="KEGG" id="pki:111842817"/>
<feature type="compositionally biased region" description="Basic and acidic residues" evidence="1">
    <location>
        <begin position="640"/>
        <end position="651"/>
    </location>
</feature>
<sequence length="1363" mass="150811">MSIPSLPEWKRLLLDRKRKGEETRERQVREDEKRLANMPAWKREVIQRRKAKQEGDGGPQTVDGRVIAENTSEAALPKDSWSTCAQGFRNGPEPQSQVSVENIGPVQHNPFVLSQNVWRGDRRECREDLGPDNSAEGGVRRTGEGDPSKEEQSEEFGSCQRDIDCDGEKHQNVKCKRMGNGGDGLRRKGGGDREQKDPGTEYPVCSLSVPCLRTIQAEHVITAELEISATGKKALGNKRREEEMKPSASVKDRSEACQPMYGERKGSRSGTGANEERHEKEEVINALGEKEAVPGGDKARSRMKVGRIWPNVQVKTGEKAAKADRSIREDMEAGASAENLGHVSRLLSKFGEQYKCPLRSKSMDCFTSHDEGGGRGSMEEESALRERESWAQRKEEREEVQGFTVKGVPMRSFRFSKHVVSDTENRADDEDCIERKVVELKYSGRWAPQMEGCQERRRVKGDEWGHSEMVHQGRYQLSMQREPGLPKETGVGEDPDVGEGVSELGGMGKAPEKEWDRERADSSGLVKGIDALAVLGTRDTEMTLRYNEERKDGKMERAWLGAAQRMPRESEMAHREEEEKVPAVSRKEQPHRNINAVPERQDILGKEKFRNESLFTERTDSYHTASKRLMCDMDHHSCLPEGRSREKKPESGDGGACTTLAHGPFHGGGKADMDGALSRSHADRENTEGILDGNQDRAVASTMDSSKAGNATAMGEVLIPRTHFYVRERGSKLCVAMQGKQERGKVSVWGGNWEAGQSLQEAIGQSGPEKVMEGEGESRIGLGSRWEAYAREEEDMQGKERKMEEGGRRELERALRVREVVDQQQVSREGKETVISTGSERVGKIQRGPCVYTSSSLGVIQEVGLPKPSPPLPANVSPSQLLLAAKAEARASSAATPVAAASPHIQERQEQERQHVEDSESSQKGRRFTEEGGKEEEECAQSPSPSLTTSIDVPPSSSSPTLPFVVNMSRIYNQKPVVPRSTLSIGERKTENMSPTLKAQGRESPLQSHRLPLTQDNLQPKGEILEQQSLPRMELKPTWWQACQRKPKEEMNTRGQEAQMQTVQQQVKLLKLEAEPQASSEASNQQELLKGSHLGLKDSSKPSPLLQQYQKVNQQTFPKDQETSNGTKPTQQLSNQKLPLKQQSPNQCQPSRSFTVNPKSSPVLENPPQIQECKDVVTPSASLSPSSSSPSALPNAPLFSLRNTSAGPGKRGNTITIVPRRPPAAGKPATDPGANRTAPQTQAPISGDASKKRYPTVEEIVVIGGYKKVEKSCLSKHGKTPKGVTVCFNEAQLEHVCEYPSESAMLASLPCPPPDSEKEAEEKMGGQEEEEEEEEETGAFALSSKRMAVGKSRVLRVDESCRR</sequence>
<evidence type="ECO:0000256" key="1">
    <source>
        <dbReference type="SAM" id="MobiDB-lite"/>
    </source>
</evidence>
<feature type="compositionally biased region" description="Basic and acidic residues" evidence="1">
    <location>
        <begin position="184"/>
        <end position="199"/>
    </location>
</feature>
<dbReference type="RefSeq" id="XP_023665603.1">
    <property type="nucleotide sequence ID" value="XM_023809835.2"/>
</dbReference>
<feature type="compositionally biased region" description="Polar residues" evidence="1">
    <location>
        <begin position="1077"/>
        <end position="1087"/>
    </location>
</feature>
<feature type="region of interest" description="Disordered" evidence="1">
    <location>
        <begin position="285"/>
        <end position="304"/>
    </location>
</feature>
<dbReference type="RefSeq" id="XP_072561729.1">
    <property type="nucleotide sequence ID" value="XM_072705628.1"/>
</dbReference>
<feature type="region of interest" description="Disordered" evidence="1">
    <location>
        <begin position="365"/>
        <end position="403"/>
    </location>
</feature>
<feature type="domain" description="Phostensin/Taperin PP1-binding" evidence="2">
    <location>
        <begin position="1202"/>
        <end position="1306"/>
    </location>
</feature>
<evidence type="ECO:0000313" key="4">
    <source>
        <dbReference type="Proteomes" id="UP000261540"/>
    </source>
</evidence>
<feature type="region of interest" description="Disordered" evidence="1">
    <location>
        <begin position="114"/>
        <end position="204"/>
    </location>
</feature>
<feature type="compositionally biased region" description="Basic and acidic residues" evidence="1">
    <location>
        <begin position="119"/>
        <end position="129"/>
    </location>
</feature>
<keyword evidence="4" id="KW-1185">Reference proteome</keyword>
<dbReference type="GeneTree" id="ENSGT00940000170244"/>
<feature type="compositionally biased region" description="Basic and acidic residues" evidence="1">
    <location>
        <begin position="138"/>
        <end position="151"/>
    </location>
</feature>
<feature type="compositionally biased region" description="Low complexity" evidence="1">
    <location>
        <begin position="1056"/>
        <end position="1069"/>
    </location>
</feature>
<feature type="compositionally biased region" description="Basic and acidic residues" evidence="1">
    <location>
        <begin position="238"/>
        <end position="255"/>
    </location>
</feature>
<organism evidence="3 4">
    <name type="scientific">Paramormyrops kingsleyae</name>
    <dbReference type="NCBI Taxonomy" id="1676925"/>
    <lineage>
        <taxon>Eukaryota</taxon>
        <taxon>Metazoa</taxon>
        <taxon>Chordata</taxon>
        <taxon>Craniata</taxon>
        <taxon>Vertebrata</taxon>
        <taxon>Euteleostomi</taxon>
        <taxon>Actinopterygii</taxon>
        <taxon>Neopterygii</taxon>
        <taxon>Teleostei</taxon>
        <taxon>Osteoglossocephala</taxon>
        <taxon>Osteoglossomorpha</taxon>
        <taxon>Osteoglossiformes</taxon>
        <taxon>Mormyridae</taxon>
        <taxon>Paramormyrops</taxon>
    </lineage>
</organism>
<feature type="compositionally biased region" description="Basic and acidic residues" evidence="1">
    <location>
        <begin position="285"/>
        <end position="300"/>
    </location>
</feature>
<feature type="region of interest" description="Disordered" evidence="1">
    <location>
        <begin position="71"/>
        <end position="99"/>
    </location>
</feature>
<feature type="region of interest" description="Disordered" evidence="1">
    <location>
        <begin position="563"/>
        <end position="589"/>
    </location>
</feature>
<reference evidence="3" key="1">
    <citation type="submission" date="2025-08" db="UniProtKB">
        <authorList>
            <consortium name="Ensembl"/>
        </authorList>
    </citation>
    <scope>IDENTIFICATION</scope>
</reference>
<feature type="region of interest" description="Disordered" evidence="1">
    <location>
        <begin position="640"/>
        <end position="708"/>
    </location>
</feature>
<evidence type="ECO:0000313" key="3">
    <source>
        <dbReference type="Ensembl" id="ENSPKIP00000030725.1"/>
    </source>
</evidence>
<feature type="compositionally biased region" description="Polar residues" evidence="1">
    <location>
        <begin position="941"/>
        <end position="961"/>
    </location>
</feature>
<dbReference type="RefSeq" id="XP_072561730.1">
    <property type="nucleotide sequence ID" value="XM_072705629.1"/>
</dbReference>
<feature type="region of interest" description="Disordered" evidence="1">
    <location>
        <begin position="231"/>
        <end position="280"/>
    </location>
</feature>